<dbReference type="Gene3D" id="3.90.780.10">
    <property type="entry name" value="5'-Nucleotidase, C-terminal domain"/>
    <property type="match status" value="1"/>
</dbReference>
<dbReference type="InterPro" id="IPR006146">
    <property type="entry name" value="5'-Nucleotdase_CS"/>
</dbReference>
<comment type="caution">
    <text evidence="6">The sequence shown here is derived from an EMBL/GenBank/DDBJ whole genome shotgun (WGS) entry which is preliminary data.</text>
</comment>
<keyword evidence="7" id="KW-1185">Reference proteome</keyword>
<dbReference type="PRINTS" id="PR01607">
    <property type="entry name" value="APYRASEFAMLY"/>
</dbReference>
<dbReference type="PROSITE" id="PS00786">
    <property type="entry name" value="5_NUCLEOTIDASE_2"/>
    <property type="match status" value="1"/>
</dbReference>
<dbReference type="InterPro" id="IPR004843">
    <property type="entry name" value="Calcineurin-like_PHP"/>
</dbReference>
<proteinExistence type="inferred from homology"/>
<evidence type="ECO:0000256" key="2">
    <source>
        <dbReference type="ARBA" id="ARBA00022729"/>
    </source>
</evidence>
<gene>
    <name evidence="6" type="ORF">DFK10_09815</name>
</gene>
<feature type="domain" description="5'-Nucleotidase C-terminal" evidence="5">
    <location>
        <begin position="333"/>
        <end position="525"/>
    </location>
</feature>
<dbReference type="Proteomes" id="UP000245293">
    <property type="component" value="Unassembled WGS sequence"/>
</dbReference>
<name>A0A2V1P3D5_9RHOB</name>
<keyword evidence="3" id="KW-0547">Nucleotide-binding</keyword>
<dbReference type="GO" id="GO:0016788">
    <property type="term" value="F:hydrolase activity, acting on ester bonds"/>
    <property type="evidence" value="ECO:0007669"/>
    <property type="project" value="InterPro"/>
</dbReference>
<protein>
    <submittedName>
        <fullName evidence="6">Bifunctional 2',3'-cyclic-nucleotide 2'-phosphodiesterase/3'-nucleotidase</fullName>
    </submittedName>
</protein>
<sequence>MATSDVHGNLLPHDYFHDHETEKSGLAGLATLIEQARLPGVPCLLVDNGDFLQGTPLAEVVHDRLRANPATDNAIISAMNAMGYDAASLGNHEFDWGLDYVLDAAKQARFPLLAANAFRKDGAGRARVLTEGSKIVTRRFDMGDGNGIDLRIGLLGLTPFQTAQWDARQVGEAVTTTDMVVAARRVVPQLREAGADIVIALAHTGVETAADATGDENVGAALARLDGLDALVLGHTHVPFPDPAHPTAPGICPRFGTIHGKPAVNPGAEGTYLGLIDLALAPRGNRWEIVGHDTRLVPVAETLSREGLEPSREIAELLDQTHRKTLAHIRRPIGRSEVPINTFFSRVVPDAAMQLVNAAQARTLAEALAGTDHADRPILSAASPFKSGGRGGSGDFVNIPPGPLALRHAADLYPYPNRICAIEITGRQLRNWLERSASVFARIEPGRRKQSLLDTRFPSYFYDVFAGIDYQFDLSQPARFSPFGNCIAPKACRLRNLRHAGRPVADDQRFVLATNSYRLGGGGYFDEPARAPLLFESTATASQIIAAYFSENSPLTLHVTPNWGFAAIPGASATFTTAAPAASSLPRPGLRALKHDDQGFLLCEIELDGTAPG</sequence>
<evidence type="ECO:0000256" key="3">
    <source>
        <dbReference type="RuleBase" id="RU362119"/>
    </source>
</evidence>
<dbReference type="OrthoDB" id="9803927at2"/>
<dbReference type="InterPro" id="IPR006179">
    <property type="entry name" value="5_nucleotidase/apyrase"/>
</dbReference>
<dbReference type="PANTHER" id="PTHR11575:SF6">
    <property type="entry name" value="2',3'-CYCLIC-NUCLEOTIDE 2'-PHOSPHODIESTERASE_3'-NUCLEOTIDASE"/>
    <property type="match status" value="1"/>
</dbReference>
<dbReference type="GO" id="GO:0030288">
    <property type="term" value="C:outer membrane-bounded periplasmic space"/>
    <property type="evidence" value="ECO:0007669"/>
    <property type="project" value="TreeGrafter"/>
</dbReference>
<dbReference type="Pfam" id="PF02872">
    <property type="entry name" value="5_nucleotid_C"/>
    <property type="match status" value="1"/>
</dbReference>
<evidence type="ECO:0000256" key="1">
    <source>
        <dbReference type="ARBA" id="ARBA00006654"/>
    </source>
</evidence>
<feature type="domain" description="Calcineurin-like phosphoesterase" evidence="4">
    <location>
        <begin position="2"/>
        <end position="239"/>
    </location>
</feature>
<keyword evidence="2" id="KW-0732">Signal</keyword>
<dbReference type="PANTHER" id="PTHR11575">
    <property type="entry name" value="5'-NUCLEOTIDASE-RELATED"/>
    <property type="match status" value="1"/>
</dbReference>
<dbReference type="GO" id="GO:0009166">
    <property type="term" value="P:nucleotide catabolic process"/>
    <property type="evidence" value="ECO:0007669"/>
    <property type="project" value="InterPro"/>
</dbReference>
<reference evidence="7" key="1">
    <citation type="submission" date="2018-05" db="EMBL/GenBank/DDBJ databases">
        <authorList>
            <person name="Du Z."/>
            <person name="Wang X."/>
        </authorList>
    </citation>
    <scope>NUCLEOTIDE SEQUENCE [LARGE SCALE GENOMIC DNA]</scope>
    <source>
        <strain evidence="7">WDS4C29</strain>
    </source>
</reference>
<dbReference type="GO" id="GO:0000166">
    <property type="term" value="F:nucleotide binding"/>
    <property type="evidence" value="ECO:0007669"/>
    <property type="project" value="UniProtKB-KW"/>
</dbReference>
<evidence type="ECO:0000259" key="4">
    <source>
        <dbReference type="Pfam" id="PF00149"/>
    </source>
</evidence>
<dbReference type="InterPro" id="IPR036907">
    <property type="entry name" value="5'-Nucleotdase_C_sf"/>
</dbReference>
<dbReference type="NCBIfam" id="NF006938">
    <property type="entry name" value="PRK09420.1"/>
    <property type="match status" value="1"/>
</dbReference>
<comment type="similarity">
    <text evidence="1 3">Belongs to the 5'-nucleotidase family.</text>
</comment>
<dbReference type="InterPro" id="IPR029052">
    <property type="entry name" value="Metallo-depent_PP-like"/>
</dbReference>
<evidence type="ECO:0000313" key="6">
    <source>
        <dbReference type="EMBL" id="PWG16816.1"/>
    </source>
</evidence>
<dbReference type="GO" id="GO:0046872">
    <property type="term" value="F:metal ion binding"/>
    <property type="evidence" value="ECO:0007669"/>
    <property type="project" value="InterPro"/>
</dbReference>
<dbReference type="Gene3D" id="3.60.21.10">
    <property type="match status" value="1"/>
</dbReference>
<evidence type="ECO:0000313" key="7">
    <source>
        <dbReference type="Proteomes" id="UP000245293"/>
    </source>
</evidence>
<evidence type="ECO:0000259" key="5">
    <source>
        <dbReference type="Pfam" id="PF02872"/>
    </source>
</evidence>
<dbReference type="InterPro" id="IPR008334">
    <property type="entry name" value="5'-Nucleotdase_C"/>
</dbReference>
<dbReference type="Pfam" id="PF00149">
    <property type="entry name" value="Metallophos"/>
    <property type="match status" value="1"/>
</dbReference>
<dbReference type="SUPFAM" id="SSF56300">
    <property type="entry name" value="Metallo-dependent phosphatases"/>
    <property type="match status" value="1"/>
</dbReference>
<dbReference type="SUPFAM" id="SSF55816">
    <property type="entry name" value="5'-nucleotidase (syn. UDP-sugar hydrolase), C-terminal domain"/>
    <property type="match status" value="1"/>
</dbReference>
<dbReference type="EMBL" id="QETF01000009">
    <property type="protein sequence ID" value="PWG16816.1"/>
    <property type="molecule type" value="Genomic_DNA"/>
</dbReference>
<dbReference type="AlphaFoldDB" id="A0A2V1P3D5"/>
<accession>A0A2V1P3D5</accession>
<keyword evidence="3" id="KW-0378">Hydrolase</keyword>
<organism evidence="6 7">
    <name type="scientific">Salibaculum griseiflavum</name>
    <dbReference type="NCBI Taxonomy" id="1914409"/>
    <lineage>
        <taxon>Bacteria</taxon>
        <taxon>Pseudomonadati</taxon>
        <taxon>Pseudomonadota</taxon>
        <taxon>Alphaproteobacteria</taxon>
        <taxon>Rhodobacterales</taxon>
        <taxon>Roseobacteraceae</taxon>
        <taxon>Salibaculum</taxon>
    </lineage>
</organism>